<evidence type="ECO:0000313" key="2">
    <source>
        <dbReference type="EMBL" id="CAB1419699.1"/>
    </source>
</evidence>
<feature type="region of interest" description="Disordered" evidence="1">
    <location>
        <begin position="22"/>
        <end position="42"/>
    </location>
</feature>
<reference evidence="2" key="1">
    <citation type="submission" date="2020-03" db="EMBL/GenBank/DDBJ databases">
        <authorList>
            <person name="Weist P."/>
        </authorList>
    </citation>
    <scope>NUCLEOTIDE SEQUENCE</scope>
</reference>
<evidence type="ECO:0000313" key="3">
    <source>
        <dbReference type="Proteomes" id="UP001153269"/>
    </source>
</evidence>
<dbReference type="Gene3D" id="2.130.10.10">
    <property type="entry name" value="YVTN repeat-like/Quinoprotein amine dehydrogenase"/>
    <property type="match status" value="1"/>
</dbReference>
<proteinExistence type="predicted"/>
<evidence type="ECO:0000256" key="1">
    <source>
        <dbReference type="SAM" id="MobiDB-lite"/>
    </source>
</evidence>
<protein>
    <submittedName>
        <fullName evidence="2">Uncharacterized protein</fullName>
    </submittedName>
</protein>
<feature type="compositionally biased region" description="Basic and acidic residues" evidence="1">
    <location>
        <begin position="28"/>
        <end position="42"/>
    </location>
</feature>
<comment type="caution">
    <text evidence="2">The sequence shown here is derived from an EMBL/GenBank/DDBJ whole genome shotgun (WGS) entry which is preliminary data.</text>
</comment>
<gene>
    <name evidence="2" type="ORF">PLEPLA_LOCUS7550</name>
</gene>
<dbReference type="GO" id="GO:0007399">
    <property type="term" value="P:nervous system development"/>
    <property type="evidence" value="ECO:0007669"/>
    <property type="project" value="UniProtKB-ARBA"/>
</dbReference>
<dbReference type="Proteomes" id="UP001153269">
    <property type="component" value="Unassembled WGS sequence"/>
</dbReference>
<dbReference type="EMBL" id="CADEAL010000403">
    <property type="protein sequence ID" value="CAB1419699.1"/>
    <property type="molecule type" value="Genomic_DNA"/>
</dbReference>
<dbReference type="SUPFAM" id="SSF101912">
    <property type="entry name" value="Sema domain"/>
    <property type="match status" value="1"/>
</dbReference>
<name>A0A9N7TX37_PLEPL</name>
<keyword evidence="3" id="KW-1185">Reference proteome</keyword>
<sequence>MSVGFLFSELDQRLSVVDRVSAGTHQRPVHENEGREAASFRDRQTQSVSWRQELQLVQSTQRCLELNQQEETQTANAKKEDQSQDFTYFLVNCTKLDPLLHRELLRWDTWGQVGSAQWILLGNGRTHLKKACGTLECDNFITVIQKVNDTFIACGTNAGSPRCWMLVNDTVLTDVQGNGQMASASDISPPYPSQKSISLPAGDTYTTCMAVII</sequence>
<dbReference type="InterPro" id="IPR036352">
    <property type="entry name" value="Semap_dom_sf"/>
</dbReference>
<dbReference type="InterPro" id="IPR015943">
    <property type="entry name" value="WD40/YVTN_repeat-like_dom_sf"/>
</dbReference>
<organism evidence="2 3">
    <name type="scientific">Pleuronectes platessa</name>
    <name type="common">European plaice</name>
    <dbReference type="NCBI Taxonomy" id="8262"/>
    <lineage>
        <taxon>Eukaryota</taxon>
        <taxon>Metazoa</taxon>
        <taxon>Chordata</taxon>
        <taxon>Craniata</taxon>
        <taxon>Vertebrata</taxon>
        <taxon>Euteleostomi</taxon>
        <taxon>Actinopterygii</taxon>
        <taxon>Neopterygii</taxon>
        <taxon>Teleostei</taxon>
        <taxon>Neoteleostei</taxon>
        <taxon>Acanthomorphata</taxon>
        <taxon>Carangaria</taxon>
        <taxon>Pleuronectiformes</taxon>
        <taxon>Pleuronectoidei</taxon>
        <taxon>Pleuronectidae</taxon>
        <taxon>Pleuronectes</taxon>
    </lineage>
</organism>
<dbReference type="AlphaFoldDB" id="A0A9N7TX37"/>
<accession>A0A9N7TX37</accession>